<dbReference type="SUPFAM" id="SSF48576">
    <property type="entry name" value="Terpenoid synthases"/>
    <property type="match status" value="1"/>
</dbReference>
<reference evidence="2" key="1">
    <citation type="submission" date="2014-10" db="EMBL/GenBank/DDBJ databases">
        <authorList>
            <person name="King R."/>
        </authorList>
    </citation>
    <scope>NUCLEOTIDE SEQUENCE [LARGE SCALE GENOMIC DNA]</scope>
    <source>
        <strain evidence="2">A3/5</strain>
    </source>
</reference>
<dbReference type="AlphaFoldDB" id="A0A2L2T4C0"/>
<keyword evidence="2" id="KW-1185">Reference proteome</keyword>
<evidence type="ECO:0008006" key="3">
    <source>
        <dbReference type="Google" id="ProtNLM"/>
    </source>
</evidence>
<dbReference type="Proteomes" id="UP000245910">
    <property type="component" value="Chromosome I"/>
</dbReference>
<dbReference type="Gene3D" id="1.10.600.10">
    <property type="entry name" value="Farnesyl Diphosphate Synthase"/>
    <property type="match status" value="1"/>
</dbReference>
<dbReference type="Pfam" id="PF19086">
    <property type="entry name" value="Terpene_syn_C_2"/>
    <property type="match status" value="1"/>
</dbReference>
<evidence type="ECO:0000313" key="1">
    <source>
        <dbReference type="EMBL" id="CEI65614.1"/>
    </source>
</evidence>
<dbReference type="STRING" id="56646.A0A2L2T4C0"/>
<dbReference type="InterPro" id="IPR008949">
    <property type="entry name" value="Isoprenoid_synthase_dom_sf"/>
</dbReference>
<dbReference type="EMBL" id="LN649229">
    <property type="protein sequence ID" value="CEI65614.1"/>
    <property type="molecule type" value="Genomic_DNA"/>
</dbReference>
<sequence length="309" mass="35200">MTLSPFAESSFALLSSLSLRAEQDRQADLHIIKICTQTIDHALVCTHGKFQSPMDQQQNDWLETEARITNTIKAIQLRSDLIKHIGPLHEFGGCNHINGNFSAVVLPLYAFLHDSVLEAEDTSTESQMQAEAGLRLLIAKAWKNSIDTTIKEKHVEFQSFEEYLEFRMIDTGAPFVEALMLFGMAMTLTPQEDAELGPIIRPCFAALALTNDYFSFDREMAEADTSTLINSVSIVMRLQNLYISTAKEVINETIQKYEREFLRRIDVYKSQRSQSRKRFSISGNLAWSLNCPRYNPYFSYGLEACQQKE</sequence>
<name>A0A2L2T4C0_9HYPO</name>
<organism evidence="1 2">
    <name type="scientific">Fusarium venenatum</name>
    <dbReference type="NCBI Taxonomy" id="56646"/>
    <lineage>
        <taxon>Eukaryota</taxon>
        <taxon>Fungi</taxon>
        <taxon>Dikarya</taxon>
        <taxon>Ascomycota</taxon>
        <taxon>Pezizomycotina</taxon>
        <taxon>Sordariomycetes</taxon>
        <taxon>Hypocreomycetidae</taxon>
        <taxon>Hypocreales</taxon>
        <taxon>Nectriaceae</taxon>
        <taxon>Fusarium</taxon>
    </lineage>
</organism>
<accession>A0A2L2T4C0</accession>
<proteinExistence type="predicted"/>
<evidence type="ECO:0000313" key="2">
    <source>
        <dbReference type="Proteomes" id="UP000245910"/>
    </source>
</evidence>
<protein>
    <recommendedName>
        <fullName evidence="3">Terpene synthase</fullName>
    </recommendedName>
</protein>